<dbReference type="GO" id="GO:0042632">
    <property type="term" value="P:cholesterol homeostasis"/>
    <property type="evidence" value="ECO:0007669"/>
    <property type="project" value="TreeGrafter"/>
</dbReference>
<name>A0A3P7EMV7_HYDTA</name>
<dbReference type="AlphaFoldDB" id="A0A3P7EMV7"/>
<dbReference type="OrthoDB" id="6510177at2759"/>
<dbReference type="GO" id="GO:0005886">
    <property type="term" value="C:plasma membrane"/>
    <property type="evidence" value="ECO:0007669"/>
    <property type="project" value="TreeGrafter"/>
</dbReference>
<dbReference type="GO" id="GO:0015485">
    <property type="term" value="F:cholesterol binding"/>
    <property type="evidence" value="ECO:0007669"/>
    <property type="project" value="TreeGrafter"/>
</dbReference>
<dbReference type="PANTHER" id="PTHR45727">
    <property type="entry name" value="NPC INTRACELLULAR CHOLESTEROL TRANSPORTER 1"/>
    <property type="match status" value="1"/>
</dbReference>
<evidence type="ECO:0000259" key="1">
    <source>
        <dbReference type="Pfam" id="PF22314"/>
    </source>
</evidence>
<accession>A0A3P7EMV7</accession>
<protein>
    <recommendedName>
        <fullName evidence="1">NPC1 middle luminal domain-containing protein</fullName>
    </recommendedName>
</protein>
<evidence type="ECO:0000313" key="2">
    <source>
        <dbReference type="EMBL" id="VDM24480.1"/>
    </source>
</evidence>
<dbReference type="Pfam" id="PF22314">
    <property type="entry name" value="NPC1_MLD"/>
    <property type="match status" value="1"/>
</dbReference>
<dbReference type="GO" id="GO:0030299">
    <property type="term" value="P:intestinal cholesterol absorption"/>
    <property type="evidence" value="ECO:0007669"/>
    <property type="project" value="TreeGrafter"/>
</dbReference>
<gene>
    <name evidence="2" type="ORF">TTAC_LOCUS4229</name>
</gene>
<sequence length="162" mass="17829">MQVKATRVRAFSEALNREVVLEDICYKPLEPVSSECGVFSPLEYFQSNATLLDTVVEGKDYLDHLKFCTKLITADRGPLGGCRGRTGAPMFGNVVFGGLQDDDYMQATAVVITILVKNSVDHESPTVLMARAWESEFIRAVLAWRAAHPEIVVSFAAEVSLC</sequence>
<dbReference type="Proteomes" id="UP000274429">
    <property type="component" value="Unassembled WGS sequence"/>
</dbReference>
<feature type="domain" description="NPC1 middle luminal" evidence="1">
    <location>
        <begin position="7"/>
        <end position="158"/>
    </location>
</feature>
<dbReference type="GO" id="GO:0015918">
    <property type="term" value="P:sterol transport"/>
    <property type="evidence" value="ECO:0007669"/>
    <property type="project" value="TreeGrafter"/>
</dbReference>
<dbReference type="InterPro" id="IPR053956">
    <property type="entry name" value="NPC1_MLD"/>
</dbReference>
<dbReference type="EMBL" id="UYWX01003967">
    <property type="protein sequence ID" value="VDM24480.1"/>
    <property type="molecule type" value="Genomic_DNA"/>
</dbReference>
<keyword evidence="3" id="KW-1185">Reference proteome</keyword>
<evidence type="ECO:0000313" key="3">
    <source>
        <dbReference type="Proteomes" id="UP000274429"/>
    </source>
</evidence>
<proteinExistence type="predicted"/>
<organism evidence="2 3">
    <name type="scientific">Hydatigena taeniaeformis</name>
    <name type="common">Feline tapeworm</name>
    <name type="synonym">Taenia taeniaeformis</name>
    <dbReference type="NCBI Taxonomy" id="6205"/>
    <lineage>
        <taxon>Eukaryota</taxon>
        <taxon>Metazoa</taxon>
        <taxon>Spiralia</taxon>
        <taxon>Lophotrochozoa</taxon>
        <taxon>Platyhelminthes</taxon>
        <taxon>Cestoda</taxon>
        <taxon>Eucestoda</taxon>
        <taxon>Cyclophyllidea</taxon>
        <taxon>Taeniidae</taxon>
        <taxon>Hydatigera</taxon>
    </lineage>
</organism>
<dbReference type="PANTHER" id="PTHR45727:SF2">
    <property type="entry name" value="NPC INTRACELLULAR CHOLESTEROL TRANSPORTER 1"/>
    <property type="match status" value="1"/>
</dbReference>
<reference evidence="2 3" key="1">
    <citation type="submission" date="2018-11" db="EMBL/GenBank/DDBJ databases">
        <authorList>
            <consortium name="Pathogen Informatics"/>
        </authorList>
    </citation>
    <scope>NUCLEOTIDE SEQUENCE [LARGE SCALE GENOMIC DNA]</scope>
</reference>